<protein>
    <submittedName>
        <fullName evidence="2">Uncharacterized protein</fullName>
    </submittedName>
</protein>
<keyword evidence="3" id="KW-1185">Reference proteome</keyword>
<reference evidence="2" key="1">
    <citation type="journal article" date="2023" name="Plant J.">
        <title>The genome of the king protea, Protea cynaroides.</title>
        <authorList>
            <person name="Chang J."/>
            <person name="Duong T.A."/>
            <person name="Schoeman C."/>
            <person name="Ma X."/>
            <person name="Roodt D."/>
            <person name="Barker N."/>
            <person name="Li Z."/>
            <person name="Van de Peer Y."/>
            <person name="Mizrachi E."/>
        </authorList>
    </citation>
    <scope>NUCLEOTIDE SEQUENCE</scope>
    <source>
        <tissue evidence="2">Young leaves</tissue>
    </source>
</reference>
<keyword evidence="1" id="KW-1133">Transmembrane helix</keyword>
<dbReference type="EMBL" id="JAMYWD010000007">
    <property type="protein sequence ID" value="KAJ4965342.1"/>
    <property type="molecule type" value="Genomic_DNA"/>
</dbReference>
<sequence>MHPICDTQRLILLEVHFWLNCPEADGKEKGLWTRKWNIEKENQTLLQLFGCLRKQDEKLRKNNFFCIWLSGNGGYSFILIIIRCKSTEADLMTGIQVEH</sequence>
<evidence type="ECO:0000313" key="2">
    <source>
        <dbReference type="EMBL" id="KAJ4965342.1"/>
    </source>
</evidence>
<accession>A0A9Q0K7K2</accession>
<dbReference type="AlphaFoldDB" id="A0A9Q0K7K2"/>
<organism evidence="2 3">
    <name type="scientific">Protea cynaroides</name>
    <dbReference type="NCBI Taxonomy" id="273540"/>
    <lineage>
        <taxon>Eukaryota</taxon>
        <taxon>Viridiplantae</taxon>
        <taxon>Streptophyta</taxon>
        <taxon>Embryophyta</taxon>
        <taxon>Tracheophyta</taxon>
        <taxon>Spermatophyta</taxon>
        <taxon>Magnoliopsida</taxon>
        <taxon>Proteales</taxon>
        <taxon>Proteaceae</taxon>
        <taxon>Protea</taxon>
    </lineage>
</organism>
<gene>
    <name evidence="2" type="ORF">NE237_017191</name>
</gene>
<keyword evidence="1" id="KW-0472">Membrane</keyword>
<feature type="transmembrane region" description="Helical" evidence="1">
    <location>
        <begin position="63"/>
        <end position="82"/>
    </location>
</feature>
<dbReference type="Proteomes" id="UP001141806">
    <property type="component" value="Unassembled WGS sequence"/>
</dbReference>
<name>A0A9Q0K7K2_9MAGN</name>
<keyword evidence="1" id="KW-0812">Transmembrane</keyword>
<evidence type="ECO:0000313" key="3">
    <source>
        <dbReference type="Proteomes" id="UP001141806"/>
    </source>
</evidence>
<comment type="caution">
    <text evidence="2">The sequence shown here is derived from an EMBL/GenBank/DDBJ whole genome shotgun (WGS) entry which is preliminary data.</text>
</comment>
<evidence type="ECO:0000256" key="1">
    <source>
        <dbReference type="SAM" id="Phobius"/>
    </source>
</evidence>
<proteinExistence type="predicted"/>